<evidence type="ECO:0000259" key="3">
    <source>
        <dbReference type="PROSITE" id="PS51295"/>
    </source>
</evidence>
<dbReference type="EMBL" id="HBFM01025949">
    <property type="protein sequence ID" value="CAD8783700.1"/>
    <property type="molecule type" value="Transcribed_RNA"/>
</dbReference>
<dbReference type="Gene3D" id="3.30.110.60">
    <property type="entry name" value="YhbY-like"/>
    <property type="match status" value="1"/>
</dbReference>
<proteinExistence type="predicted"/>
<dbReference type="SUPFAM" id="SSF75471">
    <property type="entry name" value="YhbY-like"/>
    <property type="match status" value="1"/>
</dbReference>
<protein>
    <recommendedName>
        <fullName evidence="3">CRM domain-containing protein</fullName>
    </recommendedName>
</protein>
<dbReference type="InterPro" id="IPR001890">
    <property type="entry name" value="RNA-binding_CRM"/>
</dbReference>
<dbReference type="InterPro" id="IPR035920">
    <property type="entry name" value="YhbY-like_sf"/>
</dbReference>
<organism evidence="4">
    <name type="scientific">Polytomella parva</name>
    <dbReference type="NCBI Taxonomy" id="51329"/>
    <lineage>
        <taxon>Eukaryota</taxon>
        <taxon>Viridiplantae</taxon>
        <taxon>Chlorophyta</taxon>
        <taxon>core chlorophytes</taxon>
        <taxon>Chlorophyceae</taxon>
        <taxon>CS clade</taxon>
        <taxon>Chlamydomonadales</taxon>
        <taxon>Chlamydomonadaceae</taxon>
        <taxon>Polytomella</taxon>
    </lineage>
</organism>
<evidence type="ECO:0000256" key="1">
    <source>
        <dbReference type="ARBA" id="ARBA00022884"/>
    </source>
</evidence>
<reference evidence="4" key="1">
    <citation type="submission" date="2021-01" db="EMBL/GenBank/DDBJ databases">
        <authorList>
            <person name="Corre E."/>
            <person name="Pelletier E."/>
            <person name="Niang G."/>
            <person name="Scheremetjew M."/>
            <person name="Finn R."/>
            <person name="Kale V."/>
            <person name="Holt S."/>
            <person name="Cochrane G."/>
            <person name="Meng A."/>
            <person name="Brown T."/>
            <person name="Cohen L."/>
        </authorList>
    </citation>
    <scope>NUCLEOTIDE SEQUENCE</scope>
    <source>
        <strain evidence="4">SAG 63-3</strain>
    </source>
</reference>
<evidence type="ECO:0000256" key="2">
    <source>
        <dbReference type="PROSITE-ProRule" id="PRU00626"/>
    </source>
</evidence>
<accession>A0A7S0V9B6</accession>
<dbReference type="PROSITE" id="PS51295">
    <property type="entry name" value="CRM"/>
    <property type="match status" value="1"/>
</dbReference>
<feature type="domain" description="CRM" evidence="3">
    <location>
        <begin position="248"/>
        <end position="340"/>
    </location>
</feature>
<evidence type="ECO:0000313" key="4">
    <source>
        <dbReference type="EMBL" id="CAD8783700.1"/>
    </source>
</evidence>
<gene>
    <name evidence="4" type="ORF">PPAR00522_LOCUS16781</name>
</gene>
<dbReference type="Pfam" id="PF01985">
    <property type="entry name" value="CRS1_YhbY"/>
    <property type="match status" value="1"/>
</dbReference>
<keyword evidence="1 2" id="KW-0694">RNA-binding</keyword>
<dbReference type="GO" id="GO:0003723">
    <property type="term" value="F:RNA binding"/>
    <property type="evidence" value="ECO:0007669"/>
    <property type="project" value="UniProtKB-UniRule"/>
</dbReference>
<dbReference type="AlphaFoldDB" id="A0A7S0V9B6"/>
<name>A0A7S0V9B6_9CHLO</name>
<sequence length="340" mass="37852">MFIQHSLRAVVDAPYAFNVAKSLLAAQTRSFAWQSPDLYPANKDNIIRPLTPRELSYLQQSHDEKALRHQYKLLKMHGAPSFEDQYKNLFDKLADDSESTSPSSTAATVVERPRPSFVPALETSKFSFMPYKSKDPAVPLSFFEEPEVLSNNLLESLAESAAAAATMSQSAYTHSATKDNFQYASLGKCSIPFLTTNAKKQNGKEQKAAGASRLSCLNADEDWKLSFDQPEHVSEPIKMIPASERQQQPLTNEQNEKLWVRAEELARLNALPEIILGKFGLTARLVEAAREALRGKRLVRVRLGSTAPATTSSRFIAFALEGALDCNIVRIRQNSVTIFK</sequence>